<evidence type="ECO:0008006" key="4">
    <source>
        <dbReference type="Google" id="ProtNLM"/>
    </source>
</evidence>
<feature type="region of interest" description="Disordered" evidence="1">
    <location>
        <begin position="112"/>
        <end position="136"/>
    </location>
</feature>
<evidence type="ECO:0000256" key="1">
    <source>
        <dbReference type="SAM" id="MobiDB-lite"/>
    </source>
</evidence>
<gene>
    <name evidence="2" type="ORF">MiSe_64010</name>
</gene>
<dbReference type="EMBL" id="BLAY01000127">
    <property type="protein sequence ID" value="GET41589.1"/>
    <property type="molecule type" value="Genomic_DNA"/>
</dbReference>
<protein>
    <recommendedName>
        <fullName evidence="4">Transposase</fullName>
    </recommendedName>
</protein>
<evidence type="ECO:0000313" key="3">
    <source>
        <dbReference type="Proteomes" id="UP001050975"/>
    </source>
</evidence>
<reference evidence="2" key="1">
    <citation type="submission" date="2019-10" db="EMBL/GenBank/DDBJ databases">
        <title>Draft genome sequece of Microseira wollei NIES-4236.</title>
        <authorList>
            <person name="Yamaguchi H."/>
            <person name="Suzuki S."/>
            <person name="Kawachi M."/>
        </authorList>
    </citation>
    <scope>NUCLEOTIDE SEQUENCE</scope>
    <source>
        <strain evidence="2">NIES-4236</strain>
    </source>
</reference>
<proteinExistence type="predicted"/>
<comment type="caution">
    <text evidence="2">The sequence shown here is derived from an EMBL/GenBank/DDBJ whole genome shotgun (WGS) entry which is preliminary data.</text>
</comment>
<name>A0AAV3WL57_9CYAN</name>
<sequence length="189" mass="20705">MSGCIGSCTSGRVYLSFVSRGGFNHRTYARAFLSPKFQAAISGDKATIFQRNFGVCVSPEPNISWFHGLIGKTRPYNKTLVKPATNLRRDKMASLEGERGIWEKGKGDLGDLGKGDLGKREKGDLGKRGKGGKAKRGKAKAKVCPCFHHRLFSPLFPFVFPVALFPPLSPFPKSPNPQIPLPPFPKSPF</sequence>
<dbReference type="AlphaFoldDB" id="A0AAV3WL57"/>
<keyword evidence="3" id="KW-1185">Reference proteome</keyword>
<dbReference type="Proteomes" id="UP001050975">
    <property type="component" value="Unassembled WGS sequence"/>
</dbReference>
<accession>A0AAV3WL57</accession>
<organism evidence="2 3">
    <name type="scientific">Microseira wollei NIES-4236</name>
    <dbReference type="NCBI Taxonomy" id="2530354"/>
    <lineage>
        <taxon>Bacteria</taxon>
        <taxon>Bacillati</taxon>
        <taxon>Cyanobacteriota</taxon>
        <taxon>Cyanophyceae</taxon>
        <taxon>Oscillatoriophycideae</taxon>
        <taxon>Aerosakkonematales</taxon>
        <taxon>Aerosakkonemataceae</taxon>
        <taxon>Microseira</taxon>
    </lineage>
</organism>
<evidence type="ECO:0000313" key="2">
    <source>
        <dbReference type="EMBL" id="GET41589.1"/>
    </source>
</evidence>
<feature type="compositionally biased region" description="Basic and acidic residues" evidence="1">
    <location>
        <begin position="112"/>
        <end position="127"/>
    </location>
</feature>